<reference evidence="9 10" key="1">
    <citation type="journal article" date="2010" name="Stand. Genomic Sci.">
        <title>Complete genome sequence of Brachyspira murdochii type strain (56-150).</title>
        <authorList>
            <person name="Pati A."/>
            <person name="Sikorski J."/>
            <person name="Gronow S."/>
            <person name="Munk C."/>
            <person name="Lapidus A."/>
            <person name="Copeland A."/>
            <person name="Glavina Del Tio T."/>
            <person name="Nolan M."/>
            <person name="Lucas S."/>
            <person name="Chen F."/>
            <person name="Tice H."/>
            <person name="Cheng J.F."/>
            <person name="Han C."/>
            <person name="Detter J.C."/>
            <person name="Bruce D."/>
            <person name="Tapia R."/>
            <person name="Goodwin L."/>
            <person name="Pitluck S."/>
            <person name="Liolios K."/>
            <person name="Ivanova N."/>
            <person name="Mavromatis K."/>
            <person name="Mikhailova N."/>
            <person name="Chen A."/>
            <person name="Palaniappan K."/>
            <person name="Land M."/>
            <person name="Hauser L."/>
            <person name="Chang Y.J."/>
            <person name="Jeffries C.D."/>
            <person name="Spring S."/>
            <person name="Rohde M."/>
            <person name="Goker M."/>
            <person name="Bristow J."/>
            <person name="Eisen J.A."/>
            <person name="Markowitz V."/>
            <person name="Hugenholtz P."/>
            <person name="Kyrpides N.C."/>
            <person name="Klenk H.P."/>
        </authorList>
    </citation>
    <scope>NUCLEOTIDE SEQUENCE [LARGE SCALE GENOMIC DNA]</scope>
    <source>
        <strain evidence="10">ATCC 51284 / DSM 12563 / 56-150</strain>
    </source>
</reference>
<feature type="transmembrane region" description="Helical" evidence="8">
    <location>
        <begin position="334"/>
        <end position="352"/>
    </location>
</feature>
<evidence type="ECO:0000256" key="5">
    <source>
        <dbReference type="ARBA" id="ARBA00022692"/>
    </source>
</evidence>
<evidence type="ECO:0000256" key="1">
    <source>
        <dbReference type="ARBA" id="ARBA00004651"/>
    </source>
</evidence>
<dbReference type="PANTHER" id="PTHR33908:SF11">
    <property type="entry name" value="MEMBRANE PROTEIN"/>
    <property type="match status" value="1"/>
</dbReference>
<feature type="transmembrane region" description="Helical" evidence="8">
    <location>
        <begin position="90"/>
        <end position="112"/>
    </location>
</feature>
<feature type="transmembrane region" description="Helical" evidence="8">
    <location>
        <begin position="168"/>
        <end position="199"/>
    </location>
</feature>
<feature type="transmembrane region" description="Helical" evidence="8">
    <location>
        <begin position="145"/>
        <end position="162"/>
    </location>
</feature>
<keyword evidence="3" id="KW-0328">Glycosyltransferase</keyword>
<dbReference type="PANTHER" id="PTHR33908">
    <property type="entry name" value="MANNOSYLTRANSFERASE YKCB-RELATED"/>
    <property type="match status" value="1"/>
</dbReference>
<accession>D5U6R2</accession>
<feature type="transmembrane region" description="Helical" evidence="8">
    <location>
        <begin position="290"/>
        <end position="313"/>
    </location>
</feature>
<feature type="transmembrane region" description="Helical" evidence="8">
    <location>
        <begin position="6"/>
        <end position="26"/>
    </location>
</feature>
<proteinExistence type="predicted"/>
<gene>
    <name evidence="9" type="ordered locus">Bmur_0525</name>
</gene>
<dbReference type="OrthoDB" id="305412at2"/>
<dbReference type="GO" id="GO:0009103">
    <property type="term" value="P:lipopolysaccharide biosynthetic process"/>
    <property type="evidence" value="ECO:0007669"/>
    <property type="project" value="UniProtKB-ARBA"/>
</dbReference>
<keyword evidence="7 8" id="KW-0472">Membrane</keyword>
<dbReference type="AlphaFoldDB" id="D5U6R2"/>
<evidence type="ECO:0000313" key="10">
    <source>
        <dbReference type="Proteomes" id="UP000001915"/>
    </source>
</evidence>
<evidence type="ECO:0000256" key="6">
    <source>
        <dbReference type="ARBA" id="ARBA00022989"/>
    </source>
</evidence>
<dbReference type="KEGG" id="brm:Bmur_0525"/>
<keyword evidence="6 8" id="KW-1133">Transmembrane helix</keyword>
<feature type="transmembrane region" description="Helical" evidence="8">
    <location>
        <begin position="388"/>
        <end position="408"/>
    </location>
</feature>
<evidence type="ECO:0008006" key="11">
    <source>
        <dbReference type="Google" id="ProtNLM"/>
    </source>
</evidence>
<feature type="transmembrane region" description="Helical" evidence="8">
    <location>
        <begin position="211"/>
        <end position="231"/>
    </location>
</feature>
<protein>
    <recommendedName>
        <fullName evidence="11">Glycosyltransferase RgtA/B/C/D-like domain-containing protein</fullName>
    </recommendedName>
</protein>
<dbReference type="GO" id="GO:0016763">
    <property type="term" value="F:pentosyltransferase activity"/>
    <property type="evidence" value="ECO:0007669"/>
    <property type="project" value="TreeGrafter"/>
</dbReference>
<evidence type="ECO:0000256" key="4">
    <source>
        <dbReference type="ARBA" id="ARBA00022679"/>
    </source>
</evidence>
<evidence type="ECO:0000313" key="9">
    <source>
        <dbReference type="EMBL" id="ADG70628.1"/>
    </source>
</evidence>
<feature type="transmembrane region" description="Helical" evidence="8">
    <location>
        <begin position="118"/>
        <end position="138"/>
    </location>
</feature>
<evidence type="ECO:0000256" key="8">
    <source>
        <dbReference type="SAM" id="Phobius"/>
    </source>
</evidence>
<dbReference type="EMBL" id="CP001959">
    <property type="protein sequence ID" value="ADG70628.1"/>
    <property type="molecule type" value="Genomic_DNA"/>
</dbReference>
<name>D5U6R2_BRAM5</name>
<dbReference type="eggNOG" id="COG1807">
    <property type="taxonomic scope" value="Bacteria"/>
</dbReference>
<dbReference type="HOGENOM" id="CLU_040012_0_0_12"/>
<dbReference type="STRING" id="526224.Bmur_0525"/>
<sequence>MKKNIILYSAFIIPIILTIIIHIYGFPRAKADFDQFKQYDDMVTLYNMNSIPVLGTKMWNADADYTPRMPGGFYYILYTFIYRITNDNFFISRIVFMFLCFVVLFVFLLWLYKRFGKYITAVFTALLLCNAYLFFASIDIYNPNPMIYLSFILLILFCEYVSDGKYSYVSALFMFPIIALMAQCHFAVFFSIVPSLIVYHIIRFKTLTKKYIVPLLISVFISFLLYLPYLISEINNGFSNTLSMLSFREGGKLVGLPQIYCMLIYPTTEMSIFYGRTNAILYFWFKDNPFLVFMALMLLLTAAFSITAFVFSAKKVFTKNNQSLDVRDIMLRESMILYLIYIPTTLLVFFIAKSKPGTFHYIYNAFALSFVPILILTKYIEEGRFMKLKTFLPIFAIFVSIALSLHIFRTINLYTKQYSYDNHKALMQSIINDSNGEDFDLNTIRTISTIKEMYKFASIMYGISDEWNMNEEAKLTYFIFNRDMYFFTGKWTDVKEGKNKPIPEDAVKIWGDDVLAVYRYMKD</sequence>
<dbReference type="RefSeq" id="WP_013113054.1">
    <property type="nucleotide sequence ID" value="NC_014150.1"/>
</dbReference>
<keyword evidence="4" id="KW-0808">Transferase</keyword>
<evidence type="ECO:0000256" key="3">
    <source>
        <dbReference type="ARBA" id="ARBA00022676"/>
    </source>
</evidence>
<comment type="subcellular location">
    <subcellularLocation>
        <location evidence="1">Cell membrane</location>
        <topology evidence="1">Multi-pass membrane protein</topology>
    </subcellularLocation>
</comment>
<dbReference type="Proteomes" id="UP000001915">
    <property type="component" value="Chromosome"/>
</dbReference>
<evidence type="ECO:0000256" key="2">
    <source>
        <dbReference type="ARBA" id="ARBA00022475"/>
    </source>
</evidence>
<organism evidence="9 10">
    <name type="scientific">Brachyspira murdochii (strain ATCC 51284 / DSM 12563 / 56-150)</name>
    <name type="common">Serpulina murdochii</name>
    <dbReference type="NCBI Taxonomy" id="526224"/>
    <lineage>
        <taxon>Bacteria</taxon>
        <taxon>Pseudomonadati</taxon>
        <taxon>Spirochaetota</taxon>
        <taxon>Spirochaetia</taxon>
        <taxon>Brachyspirales</taxon>
        <taxon>Brachyspiraceae</taxon>
        <taxon>Brachyspira</taxon>
    </lineage>
</organism>
<keyword evidence="5 8" id="KW-0812">Transmembrane</keyword>
<feature type="transmembrane region" description="Helical" evidence="8">
    <location>
        <begin position="358"/>
        <end position="376"/>
    </location>
</feature>
<keyword evidence="2" id="KW-1003">Cell membrane</keyword>
<dbReference type="GO" id="GO:0005886">
    <property type="term" value="C:plasma membrane"/>
    <property type="evidence" value="ECO:0007669"/>
    <property type="project" value="UniProtKB-SubCell"/>
</dbReference>
<dbReference type="InterPro" id="IPR050297">
    <property type="entry name" value="LipidA_mod_glycosyltrf_83"/>
</dbReference>
<evidence type="ECO:0000256" key="7">
    <source>
        <dbReference type="ARBA" id="ARBA00023136"/>
    </source>
</evidence>